<proteinExistence type="inferred from homology"/>
<sequence length="347" mass="38516">MEEQQCSVVQQMLQAAQQTTKESCTEATGVHGGSDLKPCPRFNPAEDVHALEKAISGKEIDNGTIIDILTKRTNDQRQEIKAAYKTQTGKTLEEAFKKALSGKLEEIVLELLKTPAQFDADVLKGAIKGLGTDEDAIIEILVTRSNKQIKLIKEAYKAEFKVELEKDIIGDTSGDFQKALLALLKGERNEECYVNEDLANKDAKALFDAGENAKKPDMSVFINILSSRSFTNLRKVFQYYAKLSKHDLNKAMDLKLKGDIESTLVAIVKVAVNKPAYFGEKLKNAMKGLGTKDKVITRIMVSQHEVDMKGIKAQFKKQEGKSLRDALLDKTKGDYEHVLAALVGYDE</sequence>
<comment type="subcellular location">
    <subcellularLocation>
        <location evidence="1">Secreted</location>
        <location evidence="1">Extracellular space</location>
        <location evidence="1">Extracellular matrix</location>
        <location evidence="1">Basement membrane</location>
    </subcellularLocation>
</comment>
<evidence type="ECO:0000256" key="4">
    <source>
        <dbReference type="ARBA" id="ARBA00022530"/>
    </source>
</evidence>
<evidence type="ECO:0000256" key="7">
    <source>
        <dbReference type="ARBA" id="ARBA00022869"/>
    </source>
</evidence>
<dbReference type="GO" id="GO:0005604">
    <property type="term" value="C:basement membrane"/>
    <property type="evidence" value="ECO:0007669"/>
    <property type="project" value="UniProtKB-SubCell"/>
</dbReference>
<accession>A0AAV7DE50</accession>
<dbReference type="Gene3D" id="1.10.220.10">
    <property type="entry name" value="Annexin"/>
    <property type="match status" value="4"/>
</dbReference>
<dbReference type="GO" id="GO:0005886">
    <property type="term" value="C:plasma membrane"/>
    <property type="evidence" value="ECO:0007669"/>
    <property type="project" value="TreeGrafter"/>
</dbReference>
<dbReference type="FunFam" id="1.10.220.10:FF:000001">
    <property type="entry name" value="Annexin"/>
    <property type="match status" value="1"/>
</dbReference>
<keyword evidence="4" id="KW-0272">Extracellular matrix</keyword>
<keyword evidence="5 12" id="KW-0677">Repeat</keyword>
<dbReference type="FunFam" id="1.10.220.10:FF:000002">
    <property type="entry name" value="Annexin"/>
    <property type="match status" value="1"/>
</dbReference>
<dbReference type="Proteomes" id="UP000824782">
    <property type="component" value="Unassembled WGS sequence"/>
</dbReference>
<comment type="subunit">
    <text evidence="11">Tetramer of 2 light chains (p10 proteins) and 2 heavy chains (p36 proteins).</text>
</comment>
<evidence type="ECO:0000256" key="12">
    <source>
        <dbReference type="RuleBase" id="RU003540"/>
    </source>
</evidence>
<evidence type="ECO:0000256" key="1">
    <source>
        <dbReference type="ARBA" id="ARBA00004302"/>
    </source>
</evidence>
<evidence type="ECO:0000313" key="13">
    <source>
        <dbReference type="EMBL" id="KAG8595779.1"/>
    </source>
</evidence>
<dbReference type="GO" id="GO:0005544">
    <property type="term" value="F:calcium-dependent phospholipid binding"/>
    <property type="evidence" value="ECO:0007669"/>
    <property type="project" value="UniProtKB-KW"/>
</dbReference>
<dbReference type="AlphaFoldDB" id="A0AAV7DE50"/>
<evidence type="ECO:0000256" key="6">
    <source>
        <dbReference type="ARBA" id="ARBA00022837"/>
    </source>
</evidence>
<evidence type="ECO:0000256" key="9">
    <source>
        <dbReference type="ARBA" id="ARBA00023302"/>
    </source>
</evidence>
<comment type="caution">
    <text evidence="13">The sequence shown here is derived from an EMBL/GenBank/DDBJ whole genome shotgun (WGS) entry which is preliminary data.</text>
</comment>
<dbReference type="PRINTS" id="PR00196">
    <property type="entry name" value="ANNEXIN"/>
</dbReference>
<name>A0AAV7DE50_ENGPU</name>
<gene>
    <name evidence="13" type="ORF">GDO81_001628</name>
</gene>
<keyword evidence="6 12" id="KW-0106">Calcium</keyword>
<dbReference type="GO" id="GO:0006909">
    <property type="term" value="P:phagocytosis"/>
    <property type="evidence" value="ECO:0007669"/>
    <property type="project" value="TreeGrafter"/>
</dbReference>
<comment type="similarity">
    <text evidence="2 12">Belongs to the annexin family.</text>
</comment>
<keyword evidence="9 12" id="KW-0111">Calcium/phospholipid-binding</keyword>
<dbReference type="InterPro" id="IPR037104">
    <property type="entry name" value="Annexin_sf"/>
</dbReference>
<dbReference type="InterPro" id="IPR018502">
    <property type="entry name" value="Annexin_repeat"/>
</dbReference>
<dbReference type="SUPFAM" id="SSF47874">
    <property type="entry name" value="Annexin"/>
    <property type="match status" value="1"/>
</dbReference>
<dbReference type="PANTHER" id="PTHR10502:SF242">
    <property type="entry name" value="ANNEXIN"/>
    <property type="match status" value="1"/>
</dbReference>
<dbReference type="PANTHER" id="PTHR10502">
    <property type="entry name" value="ANNEXIN"/>
    <property type="match status" value="1"/>
</dbReference>
<evidence type="ECO:0000256" key="3">
    <source>
        <dbReference type="ARBA" id="ARBA00022525"/>
    </source>
</evidence>
<reference evidence="13" key="1">
    <citation type="thesis" date="2020" institute="ProQuest LLC" country="789 East Eisenhower Parkway, Ann Arbor, MI, USA">
        <title>Comparative Genomics and Chromosome Evolution.</title>
        <authorList>
            <person name="Mudd A.B."/>
        </authorList>
    </citation>
    <scope>NUCLEOTIDE SEQUENCE</scope>
    <source>
        <strain evidence="13">237g6f4</strain>
        <tissue evidence="13">Blood</tissue>
    </source>
</reference>
<organism evidence="13 14">
    <name type="scientific">Engystomops pustulosus</name>
    <name type="common">Tungara frog</name>
    <name type="synonym">Physalaemus pustulosus</name>
    <dbReference type="NCBI Taxonomy" id="76066"/>
    <lineage>
        <taxon>Eukaryota</taxon>
        <taxon>Metazoa</taxon>
        <taxon>Chordata</taxon>
        <taxon>Craniata</taxon>
        <taxon>Vertebrata</taxon>
        <taxon>Euteleostomi</taxon>
        <taxon>Amphibia</taxon>
        <taxon>Batrachia</taxon>
        <taxon>Anura</taxon>
        <taxon>Neobatrachia</taxon>
        <taxon>Hyloidea</taxon>
        <taxon>Leptodactylidae</taxon>
        <taxon>Leiuperinae</taxon>
        <taxon>Engystomops</taxon>
    </lineage>
</organism>
<protein>
    <recommendedName>
        <fullName evidence="12">Annexin</fullName>
    </recommendedName>
</protein>
<evidence type="ECO:0000256" key="8">
    <source>
        <dbReference type="ARBA" id="ARBA00023216"/>
    </source>
</evidence>
<dbReference type="PROSITE" id="PS51897">
    <property type="entry name" value="ANNEXIN_2"/>
    <property type="match status" value="4"/>
</dbReference>
<dbReference type="GO" id="GO:0005634">
    <property type="term" value="C:nucleus"/>
    <property type="evidence" value="ECO:0007669"/>
    <property type="project" value="TreeGrafter"/>
</dbReference>
<dbReference type="InterPro" id="IPR001464">
    <property type="entry name" value="Annexin"/>
</dbReference>
<dbReference type="GO" id="GO:0071385">
    <property type="term" value="P:cellular response to glucocorticoid stimulus"/>
    <property type="evidence" value="ECO:0007669"/>
    <property type="project" value="TreeGrafter"/>
</dbReference>
<dbReference type="GO" id="GO:0001786">
    <property type="term" value="F:phosphatidylserine binding"/>
    <property type="evidence" value="ECO:0007669"/>
    <property type="project" value="TreeGrafter"/>
</dbReference>
<dbReference type="EMBL" id="WNYA01000001">
    <property type="protein sequence ID" value="KAG8595779.1"/>
    <property type="molecule type" value="Genomic_DNA"/>
</dbReference>
<keyword evidence="14" id="KW-1185">Reference proteome</keyword>
<comment type="domain">
    <text evidence="12">A pair of annexin repeats may form one binding site for calcium and phospholipid.</text>
</comment>
<dbReference type="GO" id="GO:0012506">
    <property type="term" value="C:vesicle membrane"/>
    <property type="evidence" value="ECO:0007669"/>
    <property type="project" value="TreeGrafter"/>
</dbReference>
<evidence type="ECO:0000256" key="2">
    <source>
        <dbReference type="ARBA" id="ARBA00007831"/>
    </source>
</evidence>
<dbReference type="FunFam" id="1.10.220.10:FF:000003">
    <property type="entry name" value="Annexin"/>
    <property type="match status" value="1"/>
</dbReference>
<dbReference type="SMART" id="SM00335">
    <property type="entry name" value="ANX"/>
    <property type="match status" value="4"/>
</dbReference>
<dbReference type="GO" id="GO:0005509">
    <property type="term" value="F:calcium ion binding"/>
    <property type="evidence" value="ECO:0007669"/>
    <property type="project" value="InterPro"/>
</dbReference>
<keyword evidence="3" id="KW-0964">Secreted</keyword>
<evidence type="ECO:0000256" key="10">
    <source>
        <dbReference type="ARBA" id="ARBA00056131"/>
    </source>
</evidence>
<evidence type="ECO:0000256" key="11">
    <source>
        <dbReference type="ARBA" id="ARBA00063091"/>
    </source>
</evidence>
<keyword evidence="7" id="KW-0084">Basement membrane</keyword>
<comment type="function">
    <text evidence="10">Calcium-regulated membrane-binding protein whose affinity for calcium is greatly enhanced by anionic phospholipids. It binds two calcium ions with high affinity.</text>
</comment>
<dbReference type="FunFam" id="1.10.220.10:FF:000007">
    <property type="entry name" value="Annexin"/>
    <property type="match status" value="1"/>
</dbReference>
<dbReference type="GO" id="GO:0007165">
    <property type="term" value="P:signal transduction"/>
    <property type="evidence" value="ECO:0007669"/>
    <property type="project" value="TreeGrafter"/>
</dbReference>
<dbReference type="PROSITE" id="PS00223">
    <property type="entry name" value="ANNEXIN_1"/>
    <property type="match status" value="1"/>
</dbReference>
<evidence type="ECO:0000256" key="5">
    <source>
        <dbReference type="ARBA" id="ARBA00022737"/>
    </source>
</evidence>
<dbReference type="GO" id="GO:0005737">
    <property type="term" value="C:cytoplasm"/>
    <property type="evidence" value="ECO:0007669"/>
    <property type="project" value="TreeGrafter"/>
</dbReference>
<evidence type="ECO:0000313" key="14">
    <source>
        <dbReference type="Proteomes" id="UP000824782"/>
    </source>
</evidence>
<dbReference type="InterPro" id="IPR018252">
    <property type="entry name" value="Annexin_repeat_CS"/>
</dbReference>
<dbReference type="Pfam" id="PF00191">
    <property type="entry name" value="Annexin"/>
    <property type="match status" value="4"/>
</dbReference>
<keyword evidence="8 12" id="KW-0041">Annexin</keyword>